<feature type="transmembrane region" description="Helical" evidence="1">
    <location>
        <begin position="139"/>
        <end position="162"/>
    </location>
</feature>
<organism evidence="2 3">
    <name type="scientific">Chryseobacterium oncorhynchi</name>
    <dbReference type="NCBI Taxonomy" id="741074"/>
    <lineage>
        <taxon>Bacteria</taxon>
        <taxon>Pseudomonadati</taxon>
        <taxon>Bacteroidota</taxon>
        <taxon>Flavobacteriia</taxon>
        <taxon>Flavobacteriales</taxon>
        <taxon>Weeksellaceae</taxon>
        <taxon>Chryseobacterium group</taxon>
        <taxon>Chryseobacterium</taxon>
    </lineage>
</organism>
<keyword evidence="1" id="KW-0812">Transmembrane</keyword>
<accession>A0A316WHG9</accession>
<evidence type="ECO:0000313" key="3">
    <source>
        <dbReference type="Proteomes" id="UP000236182"/>
    </source>
</evidence>
<dbReference type="OrthoDB" id="2207562at2"/>
<gene>
    <name evidence="2" type="ORF">C1638_019280</name>
</gene>
<evidence type="ECO:0000313" key="2">
    <source>
        <dbReference type="EMBL" id="PWN60619.1"/>
    </source>
</evidence>
<keyword evidence="3" id="KW-1185">Reference proteome</keyword>
<dbReference type="EMBL" id="PPEI02000007">
    <property type="protein sequence ID" value="PWN60619.1"/>
    <property type="molecule type" value="Genomic_DNA"/>
</dbReference>
<reference evidence="2" key="1">
    <citation type="submission" date="2018-04" db="EMBL/GenBank/DDBJ databases">
        <title>Draft Genome Sequences of Chryseobacterium lactis NCTC11390T isolated from milk, Chryseobacterium oncorhynchi 701B-08T from rainbow trout, and Chryseobacterium viscerum 687B-08T from diseased fish.</title>
        <authorList>
            <person name="Jeong J.-J."/>
            <person name="Lee Y.J."/>
            <person name="Pathiraja D."/>
            <person name="Park B."/>
            <person name="Choi I.-G."/>
            <person name="Kim K.D."/>
        </authorList>
    </citation>
    <scope>NUCLEOTIDE SEQUENCE [LARGE SCALE GENOMIC DNA]</scope>
    <source>
        <strain evidence="2">701B-08</strain>
    </source>
</reference>
<dbReference type="AlphaFoldDB" id="A0A316WHG9"/>
<feature type="transmembrane region" description="Helical" evidence="1">
    <location>
        <begin position="55"/>
        <end position="74"/>
    </location>
</feature>
<evidence type="ECO:0000256" key="1">
    <source>
        <dbReference type="SAM" id="Phobius"/>
    </source>
</evidence>
<dbReference type="NCBIfam" id="TIGR04370">
    <property type="entry name" value="glyco_rpt_poly"/>
    <property type="match status" value="1"/>
</dbReference>
<feature type="transmembrane region" description="Helical" evidence="1">
    <location>
        <begin position="212"/>
        <end position="229"/>
    </location>
</feature>
<sequence length="389" mass="45047">MSLLTSLVFLMLSFIGYTNDKKILNPLFLMPFIWGCIILLFNIIPHNLYPLQSQFLFSVLIWVTSFMLICYLSTFIRVNKSSNFSLYNNLFFNIYFYIIIVFTPVALILLITEAIKVGPEYFLLRLRSINTGQEENETFSLGPVGYIFNFANTVCLLFTYYYNKISKLKYYIILLCAFLLGLVTLARTSLVILSLGIFIILYFKNVLTKKHYLTFIIVFVSFLLLVTALRGSNPYDEKVSIFDTFSLYLFGGMPAYDTLVYFGSTQFGSYTFRFFYAFANAFGGSYKVQETIFTYAYIPIPTNVYTVMLPFYKDFGYTGVGIFGMIYGLMFGIAYKLSNYGNILMILIYSMILPCLLLQFFGEYIFLNLSTYLQYIIILLIPKFFKLST</sequence>
<feature type="transmembrane region" description="Helical" evidence="1">
    <location>
        <begin position="168"/>
        <end position="200"/>
    </location>
</feature>
<keyword evidence="1" id="KW-1133">Transmembrane helix</keyword>
<comment type="caution">
    <text evidence="2">The sequence shown here is derived from an EMBL/GenBank/DDBJ whole genome shotgun (WGS) entry which is preliminary data.</text>
</comment>
<feature type="transmembrane region" description="Helical" evidence="1">
    <location>
        <begin position="94"/>
        <end position="118"/>
    </location>
</feature>
<protein>
    <recommendedName>
        <fullName evidence="4">Oligosaccharide repeat unit polymerase</fullName>
    </recommendedName>
</protein>
<keyword evidence="1" id="KW-0472">Membrane</keyword>
<feature type="transmembrane region" description="Helical" evidence="1">
    <location>
        <begin position="367"/>
        <end position="385"/>
    </location>
</feature>
<feature type="transmembrane region" description="Helical" evidence="1">
    <location>
        <begin position="342"/>
        <end position="361"/>
    </location>
</feature>
<dbReference type="Proteomes" id="UP000236182">
    <property type="component" value="Unassembled WGS sequence"/>
</dbReference>
<feature type="transmembrane region" description="Helical" evidence="1">
    <location>
        <begin position="315"/>
        <end position="335"/>
    </location>
</feature>
<feature type="transmembrane region" description="Helical" evidence="1">
    <location>
        <begin position="28"/>
        <end position="48"/>
    </location>
</feature>
<proteinExistence type="predicted"/>
<name>A0A316WHG9_9FLAO</name>
<evidence type="ECO:0008006" key="4">
    <source>
        <dbReference type="Google" id="ProtNLM"/>
    </source>
</evidence>
<dbReference type="RefSeq" id="WP_109623580.1">
    <property type="nucleotide sequence ID" value="NZ_PPEI02000007.1"/>
</dbReference>